<gene>
    <name evidence="1" type="ORF">EWV63_06945</name>
</gene>
<reference evidence="1 2" key="1">
    <citation type="submission" date="2019-01" db="EMBL/GenBank/DDBJ databases">
        <title>Coherence of Microcystis species and biogeography revealed through population genomics.</title>
        <authorList>
            <person name="Perez-Carrascal O.M."/>
            <person name="Terrat Y."/>
            <person name="Giani A."/>
            <person name="Fortin N."/>
            <person name="Tromas N."/>
            <person name="Shapiro B.J."/>
        </authorList>
    </citation>
    <scope>NUCLEOTIDE SEQUENCE [LARGE SCALE GENOMIC DNA]</scope>
    <source>
        <strain evidence="1">Ma_OC_H_19870700_S124</strain>
    </source>
</reference>
<name>A0A552ARK2_MICAE</name>
<protein>
    <submittedName>
        <fullName evidence="1">Uncharacterized protein</fullName>
    </submittedName>
</protein>
<dbReference type="AlphaFoldDB" id="A0A552ARK2"/>
<accession>A0A552ARK2</accession>
<evidence type="ECO:0000313" key="2">
    <source>
        <dbReference type="Proteomes" id="UP000316280"/>
    </source>
</evidence>
<dbReference type="EMBL" id="SFBR01000058">
    <property type="protein sequence ID" value="TRT88098.1"/>
    <property type="molecule type" value="Genomic_DNA"/>
</dbReference>
<organism evidence="1 2">
    <name type="scientific">Microcystis aeruginosa Ma_OC_H_19870700_S124</name>
    <dbReference type="NCBI Taxonomy" id="2486262"/>
    <lineage>
        <taxon>Bacteria</taxon>
        <taxon>Bacillati</taxon>
        <taxon>Cyanobacteriota</taxon>
        <taxon>Cyanophyceae</taxon>
        <taxon>Oscillatoriophycideae</taxon>
        <taxon>Chroococcales</taxon>
        <taxon>Microcystaceae</taxon>
        <taxon>Microcystis</taxon>
    </lineage>
</organism>
<evidence type="ECO:0000313" key="1">
    <source>
        <dbReference type="EMBL" id="TRT88098.1"/>
    </source>
</evidence>
<proteinExistence type="predicted"/>
<sequence length="489" mass="56250">MSDSNSQIEKSTEIVLIPSQENDPKKVETSIRALSEPLANFLVYVGLPTENIFSPIDERRRIICSLEIVLEILPLDKRAKAEYLSKFVVSITVGLFDGALNFLWNETINALGRLIVEFDLEYFYNVAGTISPKYKNLHLEEDLEAVSAHDLLEILRRIGLINDVNFRRLEQVNYLRNHASAAHPNDNNIDGIEMLNLLSYCLKYAIVSKPDHSVIQIKRLLENIRTNVIPDSDFIIIGQDMAKQPQERIDDFLLSIFGLYCDPRQERNIKSNIEKLIPHVWKCALEDTKYTIGAKFGTYATNGDIPRKDATQKILEIVNGLNYKDENSLSIELIEKLQDLKTVHFEFNNFYNEYTHAKSIAYSLPKSGIIPRAARKLFVKVICICYCGNGKGYKRGVDENALPYYEKFIESFTVEEVKEYLHLFSDSEFTYDLDQSKADERMRQLANKLKLKTTNVHINKALDLIIKFPRNTLHRICTSSSFKDVLKYI</sequence>
<dbReference type="Proteomes" id="UP000316280">
    <property type="component" value="Unassembled WGS sequence"/>
</dbReference>
<comment type="caution">
    <text evidence="1">The sequence shown here is derived from an EMBL/GenBank/DDBJ whole genome shotgun (WGS) entry which is preliminary data.</text>
</comment>